<dbReference type="Proteomes" id="UP000001058">
    <property type="component" value="Unassembled WGS sequence"/>
</dbReference>
<feature type="signal peptide" evidence="3">
    <location>
        <begin position="1"/>
        <end position="23"/>
    </location>
</feature>
<evidence type="ECO:0000313" key="5">
    <source>
        <dbReference type="Proteomes" id="UP000001058"/>
    </source>
</evidence>
<feature type="transmembrane region" description="Helical" evidence="2">
    <location>
        <begin position="49"/>
        <end position="73"/>
    </location>
</feature>
<protein>
    <recommendedName>
        <fullName evidence="6">Pherophorin domain-containing protein</fullName>
    </recommendedName>
</protein>
<dbReference type="RefSeq" id="XP_002958726.1">
    <property type="nucleotide sequence ID" value="XM_002958680.1"/>
</dbReference>
<name>D8UJ97_VOLCA</name>
<reference evidence="4 5" key="1">
    <citation type="journal article" date="2010" name="Science">
        <title>Genomic analysis of organismal complexity in the multicellular green alga Volvox carteri.</title>
        <authorList>
            <person name="Prochnik S.E."/>
            <person name="Umen J."/>
            <person name="Nedelcu A.M."/>
            <person name="Hallmann A."/>
            <person name="Miller S.M."/>
            <person name="Nishii I."/>
            <person name="Ferris P."/>
            <person name="Kuo A."/>
            <person name="Mitros T."/>
            <person name="Fritz-Laylin L.K."/>
            <person name="Hellsten U."/>
            <person name="Chapman J."/>
            <person name="Simakov O."/>
            <person name="Rensing S.A."/>
            <person name="Terry A."/>
            <person name="Pangilinan J."/>
            <person name="Kapitonov V."/>
            <person name="Jurka J."/>
            <person name="Salamov A."/>
            <person name="Shapiro H."/>
            <person name="Schmutz J."/>
            <person name="Grimwood J."/>
            <person name="Lindquist E."/>
            <person name="Lucas S."/>
            <person name="Grigoriev I.V."/>
            <person name="Schmitt R."/>
            <person name="Kirk D."/>
            <person name="Rokhsar D.S."/>
        </authorList>
    </citation>
    <scope>NUCLEOTIDE SEQUENCE [LARGE SCALE GENOMIC DNA]</scope>
    <source>
        <strain evidence="5">f. Nagariensis / Eve</strain>
    </source>
</reference>
<evidence type="ECO:0000256" key="3">
    <source>
        <dbReference type="SAM" id="SignalP"/>
    </source>
</evidence>
<dbReference type="InParanoid" id="D8UJ97"/>
<evidence type="ECO:0008006" key="6">
    <source>
        <dbReference type="Google" id="ProtNLM"/>
    </source>
</evidence>
<dbReference type="EMBL" id="GL378424">
    <property type="protein sequence ID" value="EFJ40182.1"/>
    <property type="molecule type" value="Genomic_DNA"/>
</dbReference>
<evidence type="ECO:0000256" key="1">
    <source>
        <dbReference type="SAM" id="MobiDB-lite"/>
    </source>
</evidence>
<sequence length="294" mass="30820">MALRIWKLTAVLLSASLLRCGTATGATALGGRRLLQNPDFPSQRNSKPSSFILAILSAMIMSYMNFEAFALLVKRKQHVFFGAGNPSWMNGGGSSSNGGGNTQEQSQNNQAQMGSNGGASNSGNLWTGASAPVLVFSGGQFGAGWSDASYGASPFSSYAPAGKDRGTANCHYLPKGAATSFYGPQGSFVGLRALEFWVYSGSTGVADVALVLSGAAQCRHVPLSSLQVAESSSGWVKYWVDFNLFSWAWQGGGGSFSGCGSSGTSAGELVKLEFFNPHPEFEALLCVDNVRLMN</sequence>
<accession>D8UJ97</accession>
<keyword evidence="2" id="KW-0812">Transmembrane</keyword>
<keyword evidence="5" id="KW-1185">Reference proteome</keyword>
<keyword evidence="2" id="KW-0472">Membrane</keyword>
<dbReference type="GeneID" id="9628204"/>
<keyword evidence="2" id="KW-1133">Transmembrane helix</keyword>
<evidence type="ECO:0000313" key="4">
    <source>
        <dbReference type="EMBL" id="EFJ40182.1"/>
    </source>
</evidence>
<gene>
    <name evidence="4" type="ORF">VOLCADRAFT_100043</name>
</gene>
<keyword evidence="3" id="KW-0732">Signal</keyword>
<dbReference type="OrthoDB" id="533517at2759"/>
<feature type="compositionally biased region" description="Gly residues" evidence="1">
    <location>
        <begin position="91"/>
        <end position="101"/>
    </location>
</feature>
<feature type="region of interest" description="Disordered" evidence="1">
    <location>
        <begin position="91"/>
        <end position="119"/>
    </location>
</feature>
<organism evidence="5">
    <name type="scientific">Volvox carteri f. nagariensis</name>
    <dbReference type="NCBI Taxonomy" id="3068"/>
    <lineage>
        <taxon>Eukaryota</taxon>
        <taxon>Viridiplantae</taxon>
        <taxon>Chlorophyta</taxon>
        <taxon>core chlorophytes</taxon>
        <taxon>Chlorophyceae</taxon>
        <taxon>CS clade</taxon>
        <taxon>Chlamydomonadales</taxon>
        <taxon>Volvocaceae</taxon>
        <taxon>Volvox</taxon>
    </lineage>
</organism>
<dbReference type="AlphaFoldDB" id="D8UJ97"/>
<dbReference type="KEGG" id="vcn:VOLCADRAFT_100043"/>
<evidence type="ECO:0000256" key="2">
    <source>
        <dbReference type="SAM" id="Phobius"/>
    </source>
</evidence>
<proteinExistence type="predicted"/>
<feature type="chain" id="PRO_5003124542" description="Pherophorin domain-containing protein" evidence="3">
    <location>
        <begin position="24"/>
        <end position="294"/>
    </location>
</feature>